<dbReference type="Proteomes" id="UP000011087">
    <property type="component" value="Unassembled WGS sequence"/>
</dbReference>
<dbReference type="KEGG" id="gtt:GUITHDRAFT_99629"/>
<dbReference type="GeneID" id="17311584"/>
<organism evidence="2">
    <name type="scientific">Guillardia theta (strain CCMP2712)</name>
    <name type="common">Cryptophyte</name>
    <dbReference type="NCBI Taxonomy" id="905079"/>
    <lineage>
        <taxon>Eukaryota</taxon>
        <taxon>Cryptophyceae</taxon>
        <taxon>Pyrenomonadales</taxon>
        <taxon>Geminigeraceae</taxon>
        <taxon>Guillardia</taxon>
    </lineage>
</organism>
<dbReference type="EMBL" id="JH992966">
    <property type="protein sequence ID" value="EKX54983.1"/>
    <property type="molecule type" value="Genomic_DNA"/>
</dbReference>
<name>L1K3P4_GUITC</name>
<accession>L1K3P4</accession>
<evidence type="ECO:0000256" key="1">
    <source>
        <dbReference type="SAM" id="MobiDB-lite"/>
    </source>
</evidence>
<reference evidence="3" key="3">
    <citation type="submission" date="2016-03" db="UniProtKB">
        <authorList>
            <consortium name="EnsemblProtists"/>
        </authorList>
    </citation>
    <scope>IDENTIFICATION</scope>
</reference>
<sequence length="342" mass="39589">MPHQPVACENFEEQHHKSQVKLSGRPGKVCNLALVRPPLTCLARSRQLEELYKEQAEHAKRHYYNDGLQWPTMHYPLSVPAFTPNVSIGIIGQHLVGSKVLQEILGQERERAREEFNLNLQVLAVAEHGKGSGKMLLSDEDMSLEFINESWDKSSQRYDADRFMKHVSTSGRPHKVMLECSGTPQEKGLWDQICMNFETWLFNDMHVVTADQYDTNVSQHILATVMTDMENFEGIDDLWEEEERRLGPPTEPFQEGRMEGEYYNYLKGNMNISREEILKEHIRVFGVDPYEAAKVKQSRERSVENQKRLQTEERRKGGRIKSDSRGRGGRRGKSNDQRRKST</sequence>
<dbReference type="EnsemblProtists" id="EKX54983">
    <property type="protein sequence ID" value="EKX54983"/>
    <property type="gene ID" value="GUITHDRAFT_99629"/>
</dbReference>
<feature type="compositionally biased region" description="Basic and acidic residues" evidence="1">
    <location>
        <begin position="294"/>
        <end position="326"/>
    </location>
</feature>
<dbReference type="Gene3D" id="3.40.50.720">
    <property type="entry name" value="NAD(P)-binding Rossmann-like Domain"/>
    <property type="match status" value="1"/>
</dbReference>
<dbReference type="RefSeq" id="XP_005841963.1">
    <property type="nucleotide sequence ID" value="XM_005841906.1"/>
</dbReference>
<evidence type="ECO:0000313" key="4">
    <source>
        <dbReference type="Proteomes" id="UP000011087"/>
    </source>
</evidence>
<feature type="compositionally biased region" description="Basic and acidic residues" evidence="1">
    <location>
        <begin position="333"/>
        <end position="342"/>
    </location>
</feature>
<evidence type="ECO:0000313" key="2">
    <source>
        <dbReference type="EMBL" id="EKX54983.1"/>
    </source>
</evidence>
<evidence type="ECO:0000313" key="3">
    <source>
        <dbReference type="EnsemblProtists" id="EKX54983"/>
    </source>
</evidence>
<proteinExistence type="predicted"/>
<keyword evidence="4" id="KW-1185">Reference proteome</keyword>
<reference evidence="2 4" key="1">
    <citation type="journal article" date="2012" name="Nature">
        <title>Algal genomes reveal evolutionary mosaicism and the fate of nucleomorphs.</title>
        <authorList>
            <consortium name="DOE Joint Genome Institute"/>
            <person name="Curtis B.A."/>
            <person name="Tanifuji G."/>
            <person name="Burki F."/>
            <person name="Gruber A."/>
            <person name="Irimia M."/>
            <person name="Maruyama S."/>
            <person name="Arias M.C."/>
            <person name="Ball S.G."/>
            <person name="Gile G.H."/>
            <person name="Hirakawa Y."/>
            <person name="Hopkins J.F."/>
            <person name="Kuo A."/>
            <person name="Rensing S.A."/>
            <person name="Schmutz J."/>
            <person name="Symeonidi A."/>
            <person name="Elias M."/>
            <person name="Eveleigh R.J."/>
            <person name="Herman E.K."/>
            <person name="Klute M.J."/>
            <person name="Nakayama T."/>
            <person name="Obornik M."/>
            <person name="Reyes-Prieto A."/>
            <person name="Armbrust E.V."/>
            <person name="Aves S.J."/>
            <person name="Beiko R.G."/>
            <person name="Coutinho P."/>
            <person name="Dacks J.B."/>
            <person name="Durnford D.G."/>
            <person name="Fast N.M."/>
            <person name="Green B.R."/>
            <person name="Grisdale C.J."/>
            <person name="Hempel F."/>
            <person name="Henrissat B."/>
            <person name="Hoppner M.P."/>
            <person name="Ishida K."/>
            <person name="Kim E."/>
            <person name="Koreny L."/>
            <person name="Kroth P.G."/>
            <person name="Liu Y."/>
            <person name="Malik S.B."/>
            <person name="Maier U.G."/>
            <person name="McRose D."/>
            <person name="Mock T."/>
            <person name="Neilson J.A."/>
            <person name="Onodera N.T."/>
            <person name="Poole A.M."/>
            <person name="Pritham E.J."/>
            <person name="Richards T.A."/>
            <person name="Rocap G."/>
            <person name="Roy S.W."/>
            <person name="Sarai C."/>
            <person name="Schaack S."/>
            <person name="Shirato S."/>
            <person name="Slamovits C.H."/>
            <person name="Spencer D.F."/>
            <person name="Suzuki S."/>
            <person name="Worden A.Z."/>
            <person name="Zauner S."/>
            <person name="Barry K."/>
            <person name="Bell C."/>
            <person name="Bharti A.K."/>
            <person name="Crow J.A."/>
            <person name="Grimwood J."/>
            <person name="Kramer R."/>
            <person name="Lindquist E."/>
            <person name="Lucas S."/>
            <person name="Salamov A."/>
            <person name="McFadden G.I."/>
            <person name="Lane C.E."/>
            <person name="Keeling P.J."/>
            <person name="Gray M.W."/>
            <person name="Grigoriev I.V."/>
            <person name="Archibald J.M."/>
        </authorList>
    </citation>
    <scope>NUCLEOTIDE SEQUENCE</scope>
    <source>
        <strain evidence="2 4">CCMP2712</strain>
    </source>
</reference>
<dbReference type="PaxDb" id="55529-EKX54983"/>
<dbReference type="HOGENOM" id="CLU_812464_0_0_1"/>
<dbReference type="AlphaFoldDB" id="L1K3P4"/>
<reference evidence="4" key="2">
    <citation type="submission" date="2012-11" db="EMBL/GenBank/DDBJ databases">
        <authorList>
            <person name="Kuo A."/>
            <person name="Curtis B.A."/>
            <person name="Tanifuji G."/>
            <person name="Burki F."/>
            <person name="Gruber A."/>
            <person name="Irimia M."/>
            <person name="Maruyama S."/>
            <person name="Arias M.C."/>
            <person name="Ball S.G."/>
            <person name="Gile G.H."/>
            <person name="Hirakawa Y."/>
            <person name="Hopkins J.F."/>
            <person name="Rensing S.A."/>
            <person name="Schmutz J."/>
            <person name="Symeonidi A."/>
            <person name="Elias M."/>
            <person name="Eveleigh R.J."/>
            <person name="Herman E.K."/>
            <person name="Klute M.J."/>
            <person name="Nakayama T."/>
            <person name="Obornik M."/>
            <person name="Reyes-Prieto A."/>
            <person name="Armbrust E.V."/>
            <person name="Aves S.J."/>
            <person name="Beiko R.G."/>
            <person name="Coutinho P."/>
            <person name="Dacks J.B."/>
            <person name="Durnford D.G."/>
            <person name="Fast N.M."/>
            <person name="Green B.R."/>
            <person name="Grisdale C."/>
            <person name="Hempe F."/>
            <person name="Henrissat B."/>
            <person name="Hoppner M.P."/>
            <person name="Ishida K.-I."/>
            <person name="Kim E."/>
            <person name="Koreny L."/>
            <person name="Kroth P.G."/>
            <person name="Liu Y."/>
            <person name="Malik S.-B."/>
            <person name="Maier U.G."/>
            <person name="McRose D."/>
            <person name="Mock T."/>
            <person name="Neilson J.A."/>
            <person name="Onodera N.T."/>
            <person name="Poole A.M."/>
            <person name="Pritham E.J."/>
            <person name="Richards T.A."/>
            <person name="Rocap G."/>
            <person name="Roy S.W."/>
            <person name="Sarai C."/>
            <person name="Schaack S."/>
            <person name="Shirato S."/>
            <person name="Slamovits C.H."/>
            <person name="Spencer D.F."/>
            <person name="Suzuki S."/>
            <person name="Worden A.Z."/>
            <person name="Zauner S."/>
            <person name="Barry K."/>
            <person name="Bell C."/>
            <person name="Bharti A.K."/>
            <person name="Crow J.A."/>
            <person name="Grimwood J."/>
            <person name="Kramer R."/>
            <person name="Lindquist E."/>
            <person name="Lucas S."/>
            <person name="Salamov A."/>
            <person name="McFadden G.I."/>
            <person name="Lane C.E."/>
            <person name="Keeling P.J."/>
            <person name="Gray M.W."/>
            <person name="Grigoriev I.V."/>
            <person name="Archibald J.M."/>
        </authorList>
    </citation>
    <scope>NUCLEOTIDE SEQUENCE</scope>
    <source>
        <strain evidence="4">CCMP2712</strain>
    </source>
</reference>
<feature type="region of interest" description="Disordered" evidence="1">
    <location>
        <begin position="294"/>
        <end position="342"/>
    </location>
</feature>
<gene>
    <name evidence="2" type="ORF">GUITHDRAFT_99629</name>
</gene>
<protein>
    <submittedName>
        <fullName evidence="2 3">Uncharacterized protein</fullName>
    </submittedName>
</protein>